<keyword evidence="18" id="KW-1185">Reference proteome</keyword>
<keyword evidence="12 14" id="KW-0449">Lipoprotein</keyword>
<evidence type="ECO:0000256" key="15">
    <source>
        <dbReference type="SAM" id="MobiDB-lite"/>
    </source>
</evidence>
<organism evidence="17 18">
    <name type="scientific">Huso huso</name>
    <name type="common">Beluga</name>
    <name type="synonym">Acipenser huso</name>
    <dbReference type="NCBI Taxonomy" id="61971"/>
    <lineage>
        <taxon>Eukaryota</taxon>
        <taxon>Metazoa</taxon>
        <taxon>Chordata</taxon>
        <taxon>Craniata</taxon>
        <taxon>Vertebrata</taxon>
        <taxon>Euteleostomi</taxon>
        <taxon>Actinopterygii</taxon>
        <taxon>Chondrostei</taxon>
        <taxon>Acipenseriformes</taxon>
        <taxon>Acipenseridae</taxon>
        <taxon>Huso</taxon>
    </lineage>
</organism>
<feature type="region of interest" description="Disordered" evidence="15">
    <location>
        <begin position="470"/>
        <end position="509"/>
    </location>
</feature>
<protein>
    <recommendedName>
        <fullName evidence="3">Glypican-3</fullName>
    </recommendedName>
</protein>
<proteinExistence type="inferred from homology"/>
<evidence type="ECO:0000256" key="11">
    <source>
        <dbReference type="ARBA" id="ARBA00023207"/>
    </source>
</evidence>
<feature type="chain" id="PRO_5046539028" description="Glypican-3" evidence="16">
    <location>
        <begin position="23"/>
        <end position="574"/>
    </location>
</feature>
<keyword evidence="6 16" id="KW-0732">Signal</keyword>
<evidence type="ECO:0000256" key="2">
    <source>
        <dbReference type="ARBA" id="ARBA00010260"/>
    </source>
</evidence>
<dbReference type="EMBL" id="JAHFZB010000027">
    <property type="protein sequence ID" value="KAK6473734.1"/>
    <property type="molecule type" value="Genomic_DNA"/>
</dbReference>
<sequence>MAGSRAPGVLLLGLLQLAQSSGQVPSCLEVRSSFQLLHPGVKWAPEKPVSGSDLQVCLPKGPTCCSRRMEERYQAAAKQSMELSMQASSTELKSLIIQNAALFQEAFDVVVRHARNYTALLFRGQWAGLAGEAWGPVTQLFKDVSLYILGLDTSVDDMVNSFFDSLFPAVYRRLLSGPAGGSGDQPSEECLRAARRDTGAFGPLPKLIMTRMSRSLLVARVFLQALNLGIEVVNTTDHLRFGKDCGRTLLRLWYCPHCQGLLEARPCLGFCQAVMQGCLLQLSEVQPYWQGYIKGLAGLAGGMQGVYDLENVLLKLHMLVRDAVLHAHRNRLRLAALVSGMCGHSSQRLAHSVHSPKDGPAHQRGLKSAPVDPHETLAGRRREFIDTLQGFTHFYSSLPEVLCSRESAVLNDSLCWNGQDIAERYPPPAVKKVQTQSPDTKPKALEPVINQIIDKLKHINQLLRRVSAPRRRVKGRPAGGELEEEALESGDCDDEDECSGSGQGGAPPYRRRLRIFTELADDLEMDDIIFHKQLLPPHQGKEGRGSRPLPGCSARPVSSHLAVLAVSLTLLGPH</sequence>
<keyword evidence="5 14" id="KW-0336">GPI-anchor</keyword>
<keyword evidence="7 14" id="KW-0654">Proteoglycan</keyword>
<keyword evidence="10" id="KW-0325">Glycoprotein</keyword>
<keyword evidence="11 14" id="KW-0357">Heparan sulfate</keyword>
<gene>
    <name evidence="17" type="ORF">HHUSO_G27230</name>
</gene>
<comment type="caution">
    <text evidence="17">The sequence shown here is derived from an EMBL/GenBank/DDBJ whole genome shotgun (WGS) entry which is preliminary data.</text>
</comment>
<dbReference type="Proteomes" id="UP001369086">
    <property type="component" value="Unassembled WGS sequence"/>
</dbReference>
<evidence type="ECO:0000256" key="13">
    <source>
        <dbReference type="RuleBase" id="RU003518"/>
    </source>
</evidence>
<dbReference type="PROSITE" id="PS01207">
    <property type="entry name" value="GLYPICAN"/>
    <property type="match status" value="1"/>
</dbReference>
<dbReference type="InterPro" id="IPR019803">
    <property type="entry name" value="Glypican_CS"/>
</dbReference>
<evidence type="ECO:0000256" key="5">
    <source>
        <dbReference type="ARBA" id="ARBA00022622"/>
    </source>
</evidence>
<dbReference type="Pfam" id="PF01153">
    <property type="entry name" value="Glypican"/>
    <property type="match status" value="1"/>
</dbReference>
<feature type="compositionally biased region" description="Acidic residues" evidence="15">
    <location>
        <begin position="481"/>
        <end position="498"/>
    </location>
</feature>
<accession>A0ABR0YMX4</accession>
<name>A0ABR0YMX4_HUSHU</name>
<dbReference type="PANTHER" id="PTHR10822">
    <property type="entry name" value="GLYPICAN"/>
    <property type="match status" value="1"/>
</dbReference>
<dbReference type="PANTHER" id="PTHR10822:SF4">
    <property type="entry name" value="GLYPICAN-3"/>
    <property type="match status" value="1"/>
</dbReference>
<keyword evidence="9" id="KW-1015">Disulfide bond</keyword>
<keyword evidence="8 14" id="KW-0472">Membrane</keyword>
<feature type="region of interest" description="Disordered" evidence="15">
    <location>
        <begin position="350"/>
        <end position="372"/>
    </location>
</feature>
<evidence type="ECO:0000256" key="16">
    <source>
        <dbReference type="SAM" id="SignalP"/>
    </source>
</evidence>
<evidence type="ECO:0000256" key="8">
    <source>
        <dbReference type="ARBA" id="ARBA00023136"/>
    </source>
</evidence>
<comment type="similarity">
    <text evidence="2 13">Belongs to the glypican family.</text>
</comment>
<feature type="signal peptide" evidence="16">
    <location>
        <begin position="1"/>
        <end position="22"/>
    </location>
</feature>
<evidence type="ECO:0000313" key="18">
    <source>
        <dbReference type="Proteomes" id="UP001369086"/>
    </source>
</evidence>
<dbReference type="InterPro" id="IPR001863">
    <property type="entry name" value="Glypican"/>
</dbReference>
<evidence type="ECO:0000256" key="12">
    <source>
        <dbReference type="ARBA" id="ARBA00023288"/>
    </source>
</evidence>
<reference evidence="17 18" key="1">
    <citation type="submission" date="2021-05" db="EMBL/GenBank/DDBJ databases">
        <authorList>
            <person name="Zahm M."/>
            <person name="Klopp C."/>
            <person name="Cabau C."/>
            <person name="Kuhl H."/>
            <person name="Suciu R."/>
            <person name="Ciorpac M."/>
            <person name="Holostenco D."/>
            <person name="Gessner J."/>
            <person name="Wuertz S."/>
            <person name="Hohne C."/>
            <person name="Stock M."/>
            <person name="Gislard M."/>
            <person name="Lluch J."/>
            <person name="Milhes M."/>
            <person name="Lampietro C."/>
            <person name="Lopez Roques C."/>
            <person name="Donnadieu C."/>
            <person name="Du K."/>
            <person name="Schartl M."/>
            <person name="Guiguen Y."/>
        </authorList>
    </citation>
    <scope>NUCLEOTIDE SEQUENCE [LARGE SCALE GENOMIC DNA]</scope>
    <source>
        <strain evidence="17">Hh-F2</strain>
        <tissue evidence="17">Blood</tissue>
    </source>
</reference>
<evidence type="ECO:0000256" key="10">
    <source>
        <dbReference type="ARBA" id="ARBA00023180"/>
    </source>
</evidence>
<evidence type="ECO:0000256" key="3">
    <source>
        <dbReference type="ARBA" id="ARBA00014712"/>
    </source>
</evidence>
<keyword evidence="4" id="KW-1003">Cell membrane</keyword>
<comment type="subcellular location">
    <subcellularLocation>
        <location evidence="1">Cell membrane</location>
        <topology evidence="1">Lipid-anchor</topology>
        <topology evidence="1">GPI-anchor</topology>
        <orientation evidence="1">Extracellular side</orientation>
    </subcellularLocation>
</comment>
<evidence type="ECO:0000256" key="1">
    <source>
        <dbReference type="ARBA" id="ARBA00004471"/>
    </source>
</evidence>
<evidence type="ECO:0000256" key="14">
    <source>
        <dbReference type="RuleBase" id="RU003519"/>
    </source>
</evidence>
<comment type="function">
    <text evidence="14">Cell surface proteoglycan.</text>
</comment>
<evidence type="ECO:0000313" key="17">
    <source>
        <dbReference type="EMBL" id="KAK6473734.1"/>
    </source>
</evidence>
<evidence type="ECO:0000256" key="4">
    <source>
        <dbReference type="ARBA" id="ARBA00022475"/>
    </source>
</evidence>
<evidence type="ECO:0000256" key="7">
    <source>
        <dbReference type="ARBA" id="ARBA00022974"/>
    </source>
</evidence>
<evidence type="ECO:0000256" key="9">
    <source>
        <dbReference type="ARBA" id="ARBA00023157"/>
    </source>
</evidence>
<evidence type="ECO:0000256" key="6">
    <source>
        <dbReference type="ARBA" id="ARBA00022729"/>
    </source>
</evidence>